<dbReference type="SUPFAM" id="SSF53335">
    <property type="entry name" value="S-adenosyl-L-methionine-dependent methyltransferases"/>
    <property type="match status" value="1"/>
</dbReference>
<proteinExistence type="inferred from homology"/>
<keyword evidence="14" id="KW-1185">Reference proteome</keyword>
<keyword evidence="7 13" id="KW-0808">Transferase</keyword>
<organism evidence="13 14">
    <name type="scientific">Allonocardiopsis opalescens</name>
    <dbReference type="NCBI Taxonomy" id="1144618"/>
    <lineage>
        <taxon>Bacteria</taxon>
        <taxon>Bacillati</taxon>
        <taxon>Actinomycetota</taxon>
        <taxon>Actinomycetes</taxon>
        <taxon>Streptosporangiales</taxon>
        <taxon>Allonocardiopsis</taxon>
    </lineage>
</organism>
<dbReference type="EC" id="2.1.1.77" evidence="3"/>
<gene>
    <name evidence="13" type="ORF">CLV72_102233</name>
</gene>
<keyword evidence="8" id="KW-0949">S-adenosyl-L-methionine</keyword>
<keyword evidence="6 13" id="KW-0489">Methyltransferase</keyword>
<sequence length="381" mass="41090">MAGDDWRTHAEWLAGKLAEPRSRWWAPIAATPRHLLVPRWWQRGGGSWSLREGADDAEAWMHAAYRRTTSLVTQVGPLHADHASPGDRPEGRPASSSTNPWLVMQMYRFARIHPGHDVLDVATGSGYGCALLARLLGDAHVTSVDIDPYLVKAAGRRLDALGLRPVLLTADATGPLPGGYDRIVSMVGMPGVPASWLPALRPGGRLVTTLAGAPITITATKDDDGGAWGKVEHATAGFMAARSGPDHPADTPLPADTAEGENVRTGRYPVIDLDRSPELAATLFLAAPGIHHGYDEDADGVRTAWMVHADGSWARATGRRGERPVVHQSGPRRLWELLDGIRHDWVADGYLQVYGATVRIDPDGTAHFARGRWRATLPPAG</sequence>
<dbReference type="InterPro" id="IPR029063">
    <property type="entry name" value="SAM-dependent_MTases_sf"/>
</dbReference>
<evidence type="ECO:0000256" key="9">
    <source>
        <dbReference type="ARBA" id="ARBA00030757"/>
    </source>
</evidence>
<protein>
    <recommendedName>
        <fullName evidence="4">Protein-L-isoaspartate O-methyltransferase</fullName>
        <ecNumber evidence="3">2.1.1.77</ecNumber>
    </recommendedName>
    <alternativeName>
        <fullName evidence="11">L-isoaspartyl protein carboxyl methyltransferase</fullName>
    </alternativeName>
    <alternativeName>
        <fullName evidence="9">Protein L-isoaspartyl methyltransferase</fullName>
    </alternativeName>
    <alternativeName>
        <fullName evidence="10">Protein-beta-aspartate methyltransferase</fullName>
    </alternativeName>
</protein>
<evidence type="ECO:0000256" key="1">
    <source>
        <dbReference type="ARBA" id="ARBA00004496"/>
    </source>
</evidence>
<evidence type="ECO:0000313" key="14">
    <source>
        <dbReference type="Proteomes" id="UP000237846"/>
    </source>
</evidence>
<dbReference type="Proteomes" id="UP000237846">
    <property type="component" value="Unassembled WGS sequence"/>
</dbReference>
<dbReference type="Gene3D" id="3.40.50.150">
    <property type="entry name" value="Vaccinia Virus protein VP39"/>
    <property type="match status" value="1"/>
</dbReference>
<comment type="similarity">
    <text evidence="2">Belongs to the methyltransferase superfamily. L-isoaspartyl/D-aspartyl protein methyltransferase family.</text>
</comment>
<dbReference type="PANTHER" id="PTHR11579">
    <property type="entry name" value="PROTEIN-L-ISOASPARTATE O-METHYLTRANSFERASE"/>
    <property type="match status" value="1"/>
</dbReference>
<dbReference type="GO" id="GO:0032259">
    <property type="term" value="P:methylation"/>
    <property type="evidence" value="ECO:0007669"/>
    <property type="project" value="UniProtKB-KW"/>
</dbReference>
<evidence type="ECO:0000256" key="7">
    <source>
        <dbReference type="ARBA" id="ARBA00022679"/>
    </source>
</evidence>
<evidence type="ECO:0000256" key="8">
    <source>
        <dbReference type="ARBA" id="ARBA00022691"/>
    </source>
</evidence>
<accession>A0A2T0Q9W1</accession>
<dbReference type="EMBL" id="PVZC01000002">
    <property type="protein sequence ID" value="PRY00602.1"/>
    <property type="molecule type" value="Genomic_DNA"/>
</dbReference>
<evidence type="ECO:0000256" key="6">
    <source>
        <dbReference type="ARBA" id="ARBA00022603"/>
    </source>
</evidence>
<dbReference type="GO" id="GO:0005737">
    <property type="term" value="C:cytoplasm"/>
    <property type="evidence" value="ECO:0007669"/>
    <property type="project" value="UniProtKB-SubCell"/>
</dbReference>
<comment type="subcellular location">
    <subcellularLocation>
        <location evidence="1">Cytoplasm</location>
    </subcellularLocation>
</comment>
<evidence type="ECO:0000256" key="4">
    <source>
        <dbReference type="ARBA" id="ARBA00013346"/>
    </source>
</evidence>
<dbReference type="CDD" id="cd02440">
    <property type="entry name" value="AdoMet_MTases"/>
    <property type="match status" value="1"/>
</dbReference>
<evidence type="ECO:0000313" key="13">
    <source>
        <dbReference type="EMBL" id="PRY00602.1"/>
    </source>
</evidence>
<feature type="compositionally biased region" description="Basic and acidic residues" evidence="12">
    <location>
        <begin position="79"/>
        <end position="91"/>
    </location>
</feature>
<dbReference type="InterPro" id="IPR000682">
    <property type="entry name" value="PCMT"/>
</dbReference>
<evidence type="ECO:0000256" key="11">
    <source>
        <dbReference type="ARBA" id="ARBA00031350"/>
    </source>
</evidence>
<dbReference type="AlphaFoldDB" id="A0A2T0Q9W1"/>
<name>A0A2T0Q9W1_9ACTN</name>
<dbReference type="Pfam" id="PF01135">
    <property type="entry name" value="PCMT"/>
    <property type="match status" value="1"/>
</dbReference>
<reference evidence="13 14" key="1">
    <citation type="submission" date="2018-03" db="EMBL/GenBank/DDBJ databases">
        <title>Genomic Encyclopedia of Archaeal and Bacterial Type Strains, Phase II (KMG-II): from individual species to whole genera.</title>
        <authorList>
            <person name="Goeker M."/>
        </authorList>
    </citation>
    <scope>NUCLEOTIDE SEQUENCE [LARGE SCALE GENOMIC DNA]</scope>
    <source>
        <strain evidence="13 14">DSM 45601</strain>
    </source>
</reference>
<dbReference type="PANTHER" id="PTHR11579:SF0">
    <property type="entry name" value="PROTEIN-L-ISOASPARTATE(D-ASPARTATE) O-METHYLTRANSFERASE"/>
    <property type="match status" value="1"/>
</dbReference>
<keyword evidence="5" id="KW-0963">Cytoplasm</keyword>
<evidence type="ECO:0000256" key="2">
    <source>
        <dbReference type="ARBA" id="ARBA00005369"/>
    </source>
</evidence>
<evidence type="ECO:0000256" key="3">
    <source>
        <dbReference type="ARBA" id="ARBA00011890"/>
    </source>
</evidence>
<dbReference type="GO" id="GO:0004719">
    <property type="term" value="F:protein-L-isoaspartate (D-aspartate) O-methyltransferase activity"/>
    <property type="evidence" value="ECO:0007669"/>
    <property type="project" value="UniProtKB-EC"/>
</dbReference>
<evidence type="ECO:0000256" key="12">
    <source>
        <dbReference type="SAM" id="MobiDB-lite"/>
    </source>
</evidence>
<evidence type="ECO:0000256" key="5">
    <source>
        <dbReference type="ARBA" id="ARBA00022490"/>
    </source>
</evidence>
<feature type="region of interest" description="Disordered" evidence="12">
    <location>
        <begin position="77"/>
        <end position="98"/>
    </location>
</feature>
<evidence type="ECO:0000256" key="10">
    <source>
        <dbReference type="ARBA" id="ARBA00031323"/>
    </source>
</evidence>
<comment type="caution">
    <text evidence="13">The sequence shown here is derived from an EMBL/GenBank/DDBJ whole genome shotgun (WGS) entry which is preliminary data.</text>
</comment>